<gene>
    <name evidence="1" type="ORF">METZ01_LOCUS311884</name>
</gene>
<accession>A0A382NEA0</accession>
<sequence length="220" mass="25117">MDKMKKLISITLLFIFYSMVSAQTIAIYTKKGRKIRLNKVFTIENGSIVIKDSSLIKKVLPLKSIEKIKYAQKSYQPVGNIFWFTGQWILGCSMLPAVIGDPTLFYRYGGLGFFLTISGIILNNIGAKFGRNVISYKLKGLNYINRELIIESVLADMKMLGQGNNSGEFYYKPHGKKINLPNAGWFLSFSAKHDPRGIEAWIEKHRLREKRFLQLAVPKK</sequence>
<proteinExistence type="predicted"/>
<evidence type="ECO:0000313" key="1">
    <source>
        <dbReference type="EMBL" id="SVC59030.1"/>
    </source>
</evidence>
<name>A0A382NEA0_9ZZZZ</name>
<dbReference type="AlphaFoldDB" id="A0A382NEA0"/>
<protein>
    <submittedName>
        <fullName evidence="1">Uncharacterized protein</fullName>
    </submittedName>
</protein>
<dbReference type="EMBL" id="UINC01099620">
    <property type="protein sequence ID" value="SVC59030.1"/>
    <property type="molecule type" value="Genomic_DNA"/>
</dbReference>
<organism evidence="1">
    <name type="scientific">marine metagenome</name>
    <dbReference type="NCBI Taxonomy" id="408172"/>
    <lineage>
        <taxon>unclassified sequences</taxon>
        <taxon>metagenomes</taxon>
        <taxon>ecological metagenomes</taxon>
    </lineage>
</organism>
<reference evidence="1" key="1">
    <citation type="submission" date="2018-05" db="EMBL/GenBank/DDBJ databases">
        <authorList>
            <person name="Lanie J.A."/>
            <person name="Ng W.-L."/>
            <person name="Kazmierczak K.M."/>
            <person name="Andrzejewski T.M."/>
            <person name="Davidsen T.M."/>
            <person name="Wayne K.J."/>
            <person name="Tettelin H."/>
            <person name="Glass J.I."/>
            <person name="Rusch D."/>
            <person name="Podicherti R."/>
            <person name="Tsui H.-C.T."/>
            <person name="Winkler M.E."/>
        </authorList>
    </citation>
    <scope>NUCLEOTIDE SEQUENCE</scope>
</reference>